<dbReference type="PANTHER" id="PTHR30239">
    <property type="entry name" value="ACETOLACTATE SYNTHASE SMALL SUBUNIT"/>
    <property type="match status" value="1"/>
</dbReference>
<dbReference type="InterPro" id="IPR039557">
    <property type="entry name" value="AHAS_ACT"/>
</dbReference>
<dbReference type="InterPro" id="IPR019455">
    <property type="entry name" value="Acetolactate_synth_ssu_C"/>
</dbReference>
<evidence type="ECO:0000256" key="4">
    <source>
        <dbReference type="ARBA" id="ARBA00022605"/>
    </source>
</evidence>
<dbReference type="CDD" id="cd04878">
    <property type="entry name" value="ACT_AHAS"/>
    <property type="match status" value="2"/>
</dbReference>
<name>A0A834LKP3_RHOSS</name>
<evidence type="ECO:0000256" key="6">
    <source>
        <dbReference type="SAM" id="MobiDB-lite"/>
    </source>
</evidence>
<feature type="domain" description="ACT" evidence="7">
    <location>
        <begin position="82"/>
        <end position="154"/>
    </location>
</feature>
<gene>
    <name evidence="8" type="ORF">RHSIM_Rhsim05G0162900</name>
</gene>
<dbReference type="InterPro" id="IPR027271">
    <property type="entry name" value="Acetolactate_synth/TF_NikR_C"/>
</dbReference>
<dbReference type="InterPro" id="IPR002912">
    <property type="entry name" value="ACT_dom"/>
</dbReference>
<evidence type="ECO:0000259" key="7">
    <source>
        <dbReference type="PROSITE" id="PS51671"/>
    </source>
</evidence>
<dbReference type="GO" id="GO:0009097">
    <property type="term" value="P:isoleucine biosynthetic process"/>
    <property type="evidence" value="ECO:0007669"/>
    <property type="project" value="UniProtKB-UniPathway"/>
</dbReference>
<dbReference type="GO" id="GO:0005777">
    <property type="term" value="C:peroxisome"/>
    <property type="evidence" value="ECO:0007669"/>
    <property type="project" value="UniProtKB-ARBA"/>
</dbReference>
<evidence type="ECO:0000256" key="3">
    <source>
        <dbReference type="ARBA" id="ARBA00006341"/>
    </source>
</evidence>
<dbReference type="NCBIfam" id="TIGR00119">
    <property type="entry name" value="acolac_sm"/>
    <property type="match status" value="3"/>
</dbReference>
<dbReference type="OrthoDB" id="2013116at2759"/>
<organism evidence="8 9">
    <name type="scientific">Rhododendron simsii</name>
    <name type="common">Sims's rhododendron</name>
    <dbReference type="NCBI Taxonomy" id="118357"/>
    <lineage>
        <taxon>Eukaryota</taxon>
        <taxon>Viridiplantae</taxon>
        <taxon>Streptophyta</taxon>
        <taxon>Embryophyta</taxon>
        <taxon>Tracheophyta</taxon>
        <taxon>Spermatophyta</taxon>
        <taxon>Magnoliopsida</taxon>
        <taxon>eudicotyledons</taxon>
        <taxon>Gunneridae</taxon>
        <taxon>Pentapetalae</taxon>
        <taxon>asterids</taxon>
        <taxon>Ericales</taxon>
        <taxon>Ericaceae</taxon>
        <taxon>Ericoideae</taxon>
        <taxon>Rhodoreae</taxon>
        <taxon>Rhododendron</taxon>
    </lineage>
</organism>
<dbReference type="InterPro" id="IPR054480">
    <property type="entry name" value="AHAS_small-like_ACT"/>
</dbReference>
<dbReference type="NCBIfam" id="NF008864">
    <property type="entry name" value="PRK11895.1"/>
    <property type="match status" value="1"/>
</dbReference>
<proteinExistence type="inferred from homology"/>
<comment type="pathway">
    <text evidence="2">Amino-acid biosynthesis; L-valine biosynthesis; L-valine from pyruvate: step 1/4.</text>
</comment>
<dbReference type="FunFam" id="3.30.70.260:FF:000001">
    <property type="entry name" value="Acetolactate synthase, small subunit"/>
    <property type="match status" value="2"/>
</dbReference>
<evidence type="ECO:0000256" key="5">
    <source>
        <dbReference type="ARBA" id="ARBA00023304"/>
    </source>
</evidence>
<dbReference type="FunFam" id="3.30.70.1150:FF:000001">
    <property type="entry name" value="Acetolactate synthase small subunit"/>
    <property type="match status" value="2"/>
</dbReference>
<dbReference type="EMBL" id="WJXA01000005">
    <property type="protein sequence ID" value="KAF7143047.1"/>
    <property type="molecule type" value="Genomic_DNA"/>
</dbReference>
<evidence type="ECO:0000313" key="9">
    <source>
        <dbReference type="Proteomes" id="UP000626092"/>
    </source>
</evidence>
<dbReference type="Gene3D" id="3.30.70.260">
    <property type="match status" value="2"/>
</dbReference>
<keyword evidence="9" id="KW-1185">Reference proteome</keyword>
<dbReference type="Gene3D" id="3.30.70.1150">
    <property type="entry name" value="ACT-like. Chain A, domain 2"/>
    <property type="match status" value="2"/>
</dbReference>
<comment type="caution">
    <text evidence="8">The sequence shown here is derived from an EMBL/GenBank/DDBJ whole genome shotgun (WGS) entry which is preliminary data.</text>
</comment>
<feature type="domain" description="ACT" evidence="7">
    <location>
        <begin position="358"/>
        <end position="432"/>
    </location>
</feature>
<dbReference type="UniPathway" id="UPA00049">
    <property type="reaction ID" value="UER00059"/>
</dbReference>
<comment type="similarity">
    <text evidence="3">Belongs to the acetolactate synthase small subunit family.</text>
</comment>
<keyword evidence="5" id="KW-0100">Branched-chain amino acid biosynthesis</keyword>
<dbReference type="SUPFAM" id="SSF55021">
    <property type="entry name" value="ACT-like"/>
    <property type="match status" value="4"/>
</dbReference>
<dbReference type="GO" id="GO:1990610">
    <property type="term" value="F:acetolactate synthase regulator activity"/>
    <property type="evidence" value="ECO:0007669"/>
    <property type="project" value="InterPro"/>
</dbReference>
<reference evidence="8" key="1">
    <citation type="submission" date="2019-11" db="EMBL/GenBank/DDBJ databases">
        <authorList>
            <person name="Liu Y."/>
            <person name="Hou J."/>
            <person name="Li T.-Q."/>
            <person name="Guan C.-H."/>
            <person name="Wu X."/>
            <person name="Wu H.-Z."/>
            <person name="Ling F."/>
            <person name="Zhang R."/>
            <person name="Shi X.-G."/>
            <person name="Ren J.-P."/>
            <person name="Chen E.-F."/>
            <person name="Sun J.-M."/>
        </authorList>
    </citation>
    <scope>NUCLEOTIDE SEQUENCE</scope>
    <source>
        <strain evidence="8">Adult_tree_wgs_1</strain>
        <tissue evidence="8">Leaves</tissue>
    </source>
</reference>
<dbReference type="InterPro" id="IPR045865">
    <property type="entry name" value="ACT-like_dom_sf"/>
</dbReference>
<dbReference type="UniPathway" id="UPA00047">
    <property type="reaction ID" value="UER00055"/>
</dbReference>
<evidence type="ECO:0000313" key="8">
    <source>
        <dbReference type="EMBL" id="KAF7143047.1"/>
    </source>
</evidence>
<dbReference type="AlphaFoldDB" id="A0A834LKP3"/>
<accession>A0A834LKP3</accession>
<dbReference type="PROSITE" id="PS51671">
    <property type="entry name" value="ACT"/>
    <property type="match status" value="2"/>
</dbReference>
<dbReference type="GO" id="GO:0005829">
    <property type="term" value="C:cytosol"/>
    <property type="evidence" value="ECO:0007669"/>
    <property type="project" value="TreeGrafter"/>
</dbReference>
<dbReference type="InterPro" id="IPR004789">
    <property type="entry name" value="Acetalactate_synth_ssu"/>
</dbReference>
<dbReference type="GO" id="GO:0009099">
    <property type="term" value="P:L-valine biosynthetic process"/>
    <property type="evidence" value="ECO:0007669"/>
    <property type="project" value="UniProtKB-UniPathway"/>
</dbReference>
<dbReference type="Pfam" id="PF10369">
    <property type="entry name" value="ALS_ss_C"/>
    <property type="match status" value="2"/>
</dbReference>
<sequence length="527" mass="57367">MAETLSVSVGMGMGPKGRKSSDFGGALSSFGFRLMRPNKINPQKRLALASATSGGNENAAFSSGTDSAADSPLSHSKVKRHTISVFVGDESGMINRIAGVFARRGFNIESLAVGLNKDKALFTIVVCGTEKVLQQVIEQLNKLVNVLKVTYLFKKVFYARALNGGRKNLALGRKSFRTWFSERSGLGLVEDLSREPQVERELMLVKLNADPSTRAELMGLVDIFRAKVVDVSDHLVTVEVTGDPGKIAAVQRNFRKFGIKELARTGKIALKREKMGETAPFWRFSAASYPDLEGTVPGGSLLRNLSSTSQNGNPHTSSWMKGDVYPVELDEEISPNRVLDAHWGVLYDEDASGLQSHTLSMVVGNSSGVLNMVTGIISQRGSDIQSLAVGPAEEEGLSRITTVVPGTDESIGKLVQQFYKLVDLHEVQDLTHTPFAERELMLLKVAVNAAARRDVLDIISIFRAKAVDISDHTITVEVTGDFNKMLALQKLLEPYGICEVARTGRVALVRESGVDSTYLRGFPLPLQ</sequence>
<protein>
    <recommendedName>
        <fullName evidence="7">ACT domain-containing protein</fullName>
    </recommendedName>
</protein>
<comment type="pathway">
    <text evidence="1">Amino-acid biosynthesis; L-isoleucine biosynthesis; L-isoleucine from 2-oxobutanoate: step 1/4.</text>
</comment>
<dbReference type="Pfam" id="PF22629">
    <property type="entry name" value="ACT_AHAS_ss"/>
    <property type="match status" value="2"/>
</dbReference>
<evidence type="ECO:0000256" key="2">
    <source>
        <dbReference type="ARBA" id="ARBA00005025"/>
    </source>
</evidence>
<dbReference type="GO" id="GO:0003984">
    <property type="term" value="F:acetolactate synthase activity"/>
    <property type="evidence" value="ECO:0007669"/>
    <property type="project" value="TreeGrafter"/>
</dbReference>
<evidence type="ECO:0000256" key="1">
    <source>
        <dbReference type="ARBA" id="ARBA00004974"/>
    </source>
</evidence>
<keyword evidence="4" id="KW-0028">Amino-acid biosynthesis</keyword>
<dbReference type="PANTHER" id="PTHR30239:SF17">
    <property type="entry name" value="ACT DOMAIN-CONTAINING PROTEIN"/>
    <property type="match status" value="1"/>
</dbReference>
<feature type="region of interest" description="Disordered" evidence="6">
    <location>
        <begin position="1"/>
        <end position="20"/>
    </location>
</feature>
<dbReference type="Proteomes" id="UP000626092">
    <property type="component" value="Unassembled WGS sequence"/>
</dbReference>